<evidence type="ECO:0000256" key="2">
    <source>
        <dbReference type="SAM" id="Phobius"/>
    </source>
</evidence>
<evidence type="ECO:0000313" key="5">
    <source>
        <dbReference type="Proteomes" id="UP001432322"/>
    </source>
</evidence>
<reference evidence="4" key="1">
    <citation type="submission" date="2023-10" db="EMBL/GenBank/DDBJ databases">
        <title>Genome assembly of Pristionchus species.</title>
        <authorList>
            <person name="Yoshida K."/>
            <person name="Sommer R.J."/>
        </authorList>
    </citation>
    <scope>NUCLEOTIDE SEQUENCE</scope>
    <source>
        <strain evidence="4">RS5133</strain>
    </source>
</reference>
<dbReference type="Proteomes" id="UP001432322">
    <property type="component" value="Unassembled WGS sequence"/>
</dbReference>
<keyword evidence="2" id="KW-0812">Transmembrane</keyword>
<dbReference type="PANTHER" id="PTHR22907">
    <property type="entry name" value="GH04558P"/>
    <property type="match status" value="1"/>
</dbReference>
<accession>A0AAV5VQU9</accession>
<evidence type="ECO:0000256" key="1">
    <source>
        <dbReference type="ARBA" id="ARBA00022729"/>
    </source>
</evidence>
<feature type="non-terminal residue" evidence="4">
    <location>
        <position position="1"/>
    </location>
</feature>
<dbReference type="PANTHER" id="PTHR22907:SF40">
    <property type="entry name" value="TRANSMEMBRANE PROTEIN-RELATED"/>
    <property type="match status" value="1"/>
</dbReference>
<dbReference type="EMBL" id="BTSY01000003">
    <property type="protein sequence ID" value="GMT20154.1"/>
    <property type="molecule type" value="Genomic_DNA"/>
</dbReference>
<keyword evidence="5" id="KW-1185">Reference proteome</keyword>
<organism evidence="4 5">
    <name type="scientific">Pristionchus fissidentatus</name>
    <dbReference type="NCBI Taxonomy" id="1538716"/>
    <lineage>
        <taxon>Eukaryota</taxon>
        <taxon>Metazoa</taxon>
        <taxon>Ecdysozoa</taxon>
        <taxon>Nematoda</taxon>
        <taxon>Chromadorea</taxon>
        <taxon>Rhabditida</taxon>
        <taxon>Rhabditina</taxon>
        <taxon>Diplogasteromorpha</taxon>
        <taxon>Diplogasteroidea</taxon>
        <taxon>Neodiplogasteridae</taxon>
        <taxon>Pristionchus</taxon>
    </lineage>
</organism>
<gene>
    <name evidence="4" type="ORF">PFISCL1PPCAC_11451</name>
</gene>
<keyword evidence="2" id="KW-1133">Transmembrane helix</keyword>
<evidence type="ECO:0000259" key="3">
    <source>
        <dbReference type="PROSITE" id="PS51034"/>
    </source>
</evidence>
<keyword evidence="2" id="KW-0472">Membrane</keyword>
<protein>
    <recommendedName>
        <fullName evidence="3">ZP domain-containing protein</fullName>
    </recommendedName>
</protein>
<evidence type="ECO:0000313" key="4">
    <source>
        <dbReference type="EMBL" id="GMT20154.1"/>
    </source>
</evidence>
<proteinExistence type="predicted"/>
<dbReference type="InterPro" id="IPR001507">
    <property type="entry name" value="ZP_dom"/>
</dbReference>
<sequence>AEGALSVYAESKAFAVENDQQDLKFQCKVSLCTRDGDGCEGLTPPVCSGNATDLLVSRRLRHNQAVDSALTSAVATSVGLTSAAVTRSPAFVIILAILLAIMIGLCSAVRLKKCRRPSSSRPIVTSPSMEEIYVTVPGRGPIRPSHLQNPAMSNFMKDFDRSRYV</sequence>
<name>A0AAV5VQU9_9BILA</name>
<keyword evidence="1" id="KW-0732">Signal</keyword>
<comment type="caution">
    <text evidence="4">The sequence shown here is derived from an EMBL/GenBank/DDBJ whole genome shotgun (WGS) entry which is preliminary data.</text>
</comment>
<feature type="domain" description="ZP" evidence="3">
    <location>
        <begin position="1"/>
        <end position="46"/>
    </location>
</feature>
<feature type="transmembrane region" description="Helical" evidence="2">
    <location>
        <begin position="91"/>
        <end position="111"/>
    </location>
</feature>
<dbReference type="AlphaFoldDB" id="A0AAV5VQU9"/>
<dbReference type="PROSITE" id="PS51034">
    <property type="entry name" value="ZP_2"/>
    <property type="match status" value="1"/>
</dbReference>
<dbReference type="InterPro" id="IPR051962">
    <property type="entry name" value="Cuticlin"/>
</dbReference>